<dbReference type="InterPro" id="IPR020625">
    <property type="entry name" value="Schiff_base-form_aldolases_AS"/>
</dbReference>
<accession>A0AAE3M290</accession>
<dbReference type="SMART" id="SM01130">
    <property type="entry name" value="DHDPS"/>
    <property type="match status" value="1"/>
</dbReference>
<dbReference type="Gene3D" id="3.20.20.70">
    <property type="entry name" value="Aldolase class I"/>
    <property type="match status" value="1"/>
</dbReference>
<evidence type="ECO:0000256" key="1">
    <source>
        <dbReference type="ARBA" id="ARBA00023239"/>
    </source>
</evidence>
<dbReference type="CDD" id="cd00408">
    <property type="entry name" value="DHDPS-like"/>
    <property type="match status" value="1"/>
</dbReference>
<comment type="similarity">
    <text evidence="3">Belongs to the DapA family.</text>
</comment>
<feature type="active site" description="Proton donor/acceptor" evidence="4">
    <location>
        <position position="137"/>
    </location>
</feature>
<evidence type="ECO:0000256" key="4">
    <source>
        <dbReference type="PIRSR" id="PIRSR001365-1"/>
    </source>
</evidence>
<dbReference type="GO" id="GO:0005829">
    <property type="term" value="C:cytosol"/>
    <property type="evidence" value="ECO:0007669"/>
    <property type="project" value="TreeGrafter"/>
</dbReference>
<name>A0AAE3M290_9BACT</name>
<dbReference type="PROSITE" id="PS00666">
    <property type="entry name" value="DHDPS_2"/>
    <property type="match status" value="1"/>
</dbReference>
<feature type="binding site" evidence="5">
    <location>
        <position position="49"/>
    </location>
    <ligand>
        <name>pyruvate</name>
        <dbReference type="ChEBI" id="CHEBI:15361"/>
    </ligand>
</feature>
<dbReference type="Proteomes" id="UP001209229">
    <property type="component" value="Unassembled WGS sequence"/>
</dbReference>
<evidence type="ECO:0000256" key="5">
    <source>
        <dbReference type="PIRSR" id="PIRSR001365-2"/>
    </source>
</evidence>
<reference evidence="6" key="1">
    <citation type="submission" date="2022-10" db="EMBL/GenBank/DDBJ databases">
        <authorList>
            <person name="Yu W.X."/>
        </authorList>
    </citation>
    <scope>NUCLEOTIDE SEQUENCE</scope>
    <source>
        <strain evidence="6">AAT</strain>
    </source>
</reference>
<dbReference type="SUPFAM" id="SSF51569">
    <property type="entry name" value="Aldolase"/>
    <property type="match status" value="1"/>
</dbReference>
<feature type="binding site" evidence="5">
    <location>
        <position position="209"/>
    </location>
    <ligand>
        <name>pyruvate</name>
        <dbReference type="ChEBI" id="CHEBI:15361"/>
    </ligand>
</feature>
<dbReference type="InterPro" id="IPR013785">
    <property type="entry name" value="Aldolase_TIM"/>
</dbReference>
<keyword evidence="2" id="KW-0704">Schiff base</keyword>
<sequence>MEVKNKYKGVVVPMITPLEDDLSIDINGVNNIIDLFLTNGVSPFILGTTGEAPSLSSKQKEDLVKAVVNRVGGKDIVYVGISSNCISESIEDAKKYAELGADVMVATLPAYYPMNEEQMFKYFTQLADEINRPLIIYNMPATVKYSIPLSVIDSLSEHENIVGLKDSERDEDRLIKAIELAKDRDDFNYLLGWAAQSSYAMLNGADGIVPSTGNFTPELYKDLVDAALRGDKVVADELQQKTNYLGALYQKDRILSESIPALKMLMSIQGLCKGNVMPPMYKMDQAEEVAYIESMKEELSNLKILK</sequence>
<dbReference type="GO" id="GO:0019262">
    <property type="term" value="P:N-acetylneuraminate catabolic process"/>
    <property type="evidence" value="ECO:0007669"/>
    <property type="project" value="TreeGrafter"/>
</dbReference>
<keyword evidence="1 3" id="KW-0456">Lyase</keyword>
<dbReference type="GO" id="GO:0008747">
    <property type="term" value="F:N-acetylneuraminate lyase activity"/>
    <property type="evidence" value="ECO:0007669"/>
    <property type="project" value="TreeGrafter"/>
</dbReference>
<dbReference type="RefSeq" id="WP_301189523.1">
    <property type="nucleotide sequence ID" value="NZ_JAPDPJ010000008.1"/>
</dbReference>
<dbReference type="PANTHER" id="PTHR42849">
    <property type="entry name" value="N-ACETYLNEURAMINATE LYASE"/>
    <property type="match status" value="1"/>
</dbReference>
<dbReference type="EMBL" id="JAPDPJ010000008">
    <property type="protein sequence ID" value="MCW3785951.1"/>
    <property type="molecule type" value="Genomic_DNA"/>
</dbReference>
<comment type="caution">
    <text evidence="6">The sequence shown here is derived from an EMBL/GenBank/DDBJ whole genome shotgun (WGS) entry which is preliminary data.</text>
</comment>
<dbReference type="InterPro" id="IPR002220">
    <property type="entry name" value="DapA-like"/>
</dbReference>
<protein>
    <submittedName>
        <fullName evidence="6">Dihydrodipicolinate synthase family protein</fullName>
    </submittedName>
</protein>
<dbReference type="PRINTS" id="PR00146">
    <property type="entry name" value="DHPICSNTHASE"/>
</dbReference>
<proteinExistence type="inferred from homology"/>
<evidence type="ECO:0000313" key="6">
    <source>
        <dbReference type="EMBL" id="MCW3785951.1"/>
    </source>
</evidence>
<dbReference type="Pfam" id="PF00701">
    <property type="entry name" value="DHDPS"/>
    <property type="match status" value="1"/>
</dbReference>
<evidence type="ECO:0000313" key="7">
    <source>
        <dbReference type="Proteomes" id="UP001209229"/>
    </source>
</evidence>
<evidence type="ECO:0000256" key="3">
    <source>
        <dbReference type="PIRNR" id="PIRNR001365"/>
    </source>
</evidence>
<dbReference type="PANTHER" id="PTHR42849:SF1">
    <property type="entry name" value="N-ACETYLNEURAMINATE LYASE"/>
    <property type="match status" value="1"/>
</dbReference>
<keyword evidence="7" id="KW-1185">Reference proteome</keyword>
<gene>
    <name evidence="6" type="ORF">OM075_05700</name>
</gene>
<evidence type="ECO:0000256" key="2">
    <source>
        <dbReference type="ARBA" id="ARBA00023270"/>
    </source>
</evidence>
<dbReference type="AlphaFoldDB" id="A0AAE3M290"/>
<feature type="active site" description="Schiff-base intermediate with substrate" evidence="4">
    <location>
        <position position="165"/>
    </location>
</feature>
<dbReference type="PIRSF" id="PIRSF001365">
    <property type="entry name" value="DHDPS"/>
    <property type="match status" value="1"/>
</dbReference>
<organism evidence="6 7">
    <name type="scientific">Plebeiibacterium sediminum</name>
    <dbReference type="NCBI Taxonomy" id="2992112"/>
    <lineage>
        <taxon>Bacteria</taxon>
        <taxon>Pseudomonadati</taxon>
        <taxon>Bacteroidota</taxon>
        <taxon>Bacteroidia</taxon>
        <taxon>Marinilabiliales</taxon>
        <taxon>Marinilabiliaceae</taxon>
        <taxon>Plebeiibacterium</taxon>
    </lineage>
</organism>